<dbReference type="AlphaFoldDB" id="A0A3R9QR19"/>
<evidence type="ECO:0000259" key="5">
    <source>
        <dbReference type="Pfam" id="PF12849"/>
    </source>
</evidence>
<feature type="domain" description="PBP" evidence="5">
    <location>
        <begin position="50"/>
        <end position="353"/>
    </location>
</feature>
<keyword evidence="2 4" id="KW-0813">Transport</keyword>
<dbReference type="CDD" id="cd13565">
    <property type="entry name" value="PBP2_PstS"/>
    <property type="match status" value="1"/>
</dbReference>
<dbReference type="PANTHER" id="PTHR42996">
    <property type="entry name" value="PHOSPHATE-BINDING PROTEIN PSTS"/>
    <property type="match status" value="1"/>
</dbReference>
<dbReference type="InterPro" id="IPR050962">
    <property type="entry name" value="Phosphate-bind_PstS"/>
</dbReference>
<keyword evidence="3 4" id="KW-0592">Phosphate transport</keyword>
<dbReference type="Gene3D" id="3.40.190.10">
    <property type="entry name" value="Periplasmic binding protein-like II"/>
    <property type="match status" value="2"/>
</dbReference>
<dbReference type="Proteomes" id="UP000278149">
    <property type="component" value="Unassembled WGS sequence"/>
</dbReference>
<reference evidence="6 7" key="1">
    <citation type="submission" date="2018-10" db="EMBL/GenBank/DDBJ databases">
        <title>Co-occurring genomic capacity for anaerobic methane metabolism and dissimilatory sulfite reduction discovered in the Korarchaeota.</title>
        <authorList>
            <person name="Mckay L.J."/>
            <person name="Dlakic M."/>
            <person name="Fields M.W."/>
            <person name="Delmont T.O."/>
            <person name="Eren A.M."/>
            <person name="Jay Z.J."/>
            <person name="Klingelsmith K.B."/>
            <person name="Rusch D.B."/>
            <person name="Inskeep W.P."/>
        </authorList>
    </citation>
    <scope>NUCLEOTIDE SEQUENCE [LARGE SCALE GENOMIC DNA]</scope>
    <source>
        <strain evidence="6 7">WS</strain>
    </source>
</reference>
<dbReference type="PANTHER" id="PTHR42996:SF1">
    <property type="entry name" value="PHOSPHATE-BINDING PROTEIN PSTS"/>
    <property type="match status" value="1"/>
</dbReference>
<evidence type="ECO:0000313" key="6">
    <source>
        <dbReference type="EMBL" id="RSN67489.1"/>
    </source>
</evidence>
<dbReference type="GO" id="GO:0043190">
    <property type="term" value="C:ATP-binding cassette (ABC) transporter complex"/>
    <property type="evidence" value="ECO:0007669"/>
    <property type="project" value="InterPro"/>
</dbReference>
<dbReference type="InterPro" id="IPR024370">
    <property type="entry name" value="PBP_domain"/>
</dbReference>
<accession>A0A3R9QR19</accession>
<dbReference type="NCBIfam" id="TIGR00975">
    <property type="entry name" value="3a0107s03"/>
    <property type="match status" value="1"/>
</dbReference>
<evidence type="ECO:0000313" key="7">
    <source>
        <dbReference type="Proteomes" id="UP000278149"/>
    </source>
</evidence>
<name>A0A3R9QR19_9CREN</name>
<dbReference type="Pfam" id="PF12849">
    <property type="entry name" value="PBP_like_2"/>
    <property type="match status" value="1"/>
</dbReference>
<evidence type="ECO:0000256" key="1">
    <source>
        <dbReference type="ARBA" id="ARBA00008725"/>
    </source>
</evidence>
<dbReference type="InterPro" id="IPR005673">
    <property type="entry name" value="ABC_phos-bd_PstS"/>
</dbReference>
<dbReference type="RefSeq" id="WP_125742751.1">
    <property type="nucleotide sequence ID" value="NZ_RCOR01000043.1"/>
</dbReference>
<dbReference type="EMBL" id="RCOR01000043">
    <property type="protein sequence ID" value="RSN67489.1"/>
    <property type="molecule type" value="Genomic_DNA"/>
</dbReference>
<comment type="similarity">
    <text evidence="1 4">Belongs to the PstS family.</text>
</comment>
<sequence length="385" mass="41995">MSRTVIAILLLALVLVAGAIVLLTLPKTTTKPETTVTATATTTVTTTVTTGPSETKPAKKVSLLGSGATFPYPQIAAWIDDFTKKHPDISINYNPTGSGTGQEQFFTKVVDFAASDPPISKAKWEEWKGKFVQMPFVIGAVVVTYNLPGAKGLKLDAETIALIYKGEIQYWNDERIRKLNPEINLPNKRIIAVHRSDSSGTTEVFTNFLHKAAPNVWPKELVGKSIEWPVDKLGNGVGGKGNQGVAEALRTTEGSIGYVELNYAVELNMPTALIKNREGYFVMANETTIMEAARGALAKLPSSPDGDFSGDLDAMLYAPGKLSYPIASFSHLLFYTSYPEDKVAAIKEFIKYVNTEGQEKVIRGYIPIPKEVRELNLKALDIIKP</sequence>
<gene>
    <name evidence="6" type="primary">pstS</name>
    <name evidence="6" type="ORF">D9Q81_08415</name>
</gene>
<dbReference type="PIRSF" id="PIRSF002756">
    <property type="entry name" value="PstS"/>
    <property type="match status" value="1"/>
</dbReference>
<dbReference type="GO" id="GO:0035435">
    <property type="term" value="P:phosphate ion transmembrane transport"/>
    <property type="evidence" value="ECO:0007669"/>
    <property type="project" value="InterPro"/>
</dbReference>
<comment type="caution">
    <text evidence="6">The sequence shown here is derived from an EMBL/GenBank/DDBJ whole genome shotgun (WGS) entry which is preliminary data.</text>
</comment>
<evidence type="ECO:0000256" key="4">
    <source>
        <dbReference type="PIRNR" id="PIRNR002756"/>
    </source>
</evidence>
<dbReference type="SUPFAM" id="SSF53850">
    <property type="entry name" value="Periplasmic binding protein-like II"/>
    <property type="match status" value="1"/>
</dbReference>
<organism evidence="6 7">
    <name type="scientific">Candidatus Korarchaeum cryptofilum</name>
    <dbReference type="NCBI Taxonomy" id="498846"/>
    <lineage>
        <taxon>Archaea</taxon>
        <taxon>Thermoproteota</taxon>
        <taxon>Candidatus Korarchaeia</taxon>
        <taxon>Candidatus Korarchaeales</taxon>
        <taxon>Candidatus Korarchaeaceae</taxon>
        <taxon>Candidatus Korarchaeum</taxon>
    </lineage>
</organism>
<protein>
    <recommendedName>
        <fullName evidence="4">Phosphate-binding protein</fullName>
    </recommendedName>
</protein>
<evidence type="ECO:0000256" key="2">
    <source>
        <dbReference type="ARBA" id="ARBA00022448"/>
    </source>
</evidence>
<dbReference type="GO" id="GO:0042301">
    <property type="term" value="F:phosphate ion binding"/>
    <property type="evidence" value="ECO:0007669"/>
    <property type="project" value="InterPro"/>
</dbReference>
<evidence type="ECO:0000256" key="3">
    <source>
        <dbReference type="ARBA" id="ARBA00022592"/>
    </source>
</evidence>
<proteinExistence type="inferred from homology"/>